<dbReference type="PANTHER" id="PTHR43309:SF3">
    <property type="entry name" value="5-OXOPROLINASE SUBUNIT C"/>
    <property type="match status" value="1"/>
</dbReference>
<dbReference type="Gene3D" id="2.40.100.10">
    <property type="entry name" value="Cyclophilin-like"/>
    <property type="match status" value="1"/>
</dbReference>
<keyword evidence="2" id="KW-0378">Hydrolase</keyword>
<dbReference type="SUPFAM" id="SSF50891">
    <property type="entry name" value="Cyclophilin-like"/>
    <property type="match status" value="1"/>
</dbReference>
<evidence type="ECO:0000256" key="2">
    <source>
        <dbReference type="ARBA" id="ARBA00022801"/>
    </source>
</evidence>
<evidence type="ECO:0000256" key="1">
    <source>
        <dbReference type="ARBA" id="ARBA00022741"/>
    </source>
</evidence>
<accession>A0ABT8HT03</accession>
<feature type="domain" description="Carboxyltransferase" evidence="4">
    <location>
        <begin position="23"/>
        <end position="317"/>
    </location>
</feature>
<dbReference type="EMBL" id="JAUHTR010000002">
    <property type="protein sequence ID" value="MDN4523904.1"/>
    <property type="molecule type" value="Genomic_DNA"/>
</dbReference>
<dbReference type="Pfam" id="PF02626">
    <property type="entry name" value="CT_A_B"/>
    <property type="match status" value="1"/>
</dbReference>
<dbReference type="SMART" id="SM00797">
    <property type="entry name" value="AHS2"/>
    <property type="match status" value="1"/>
</dbReference>
<dbReference type="NCBIfam" id="TIGR00724">
    <property type="entry name" value="urea_amlyse_rel"/>
    <property type="match status" value="1"/>
</dbReference>
<dbReference type="Proteomes" id="UP001172721">
    <property type="component" value="Unassembled WGS sequence"/>
</dbReference>
<organism evidence="5 6">
    <name type="scientific">Fictibacillus fluitans</name>
    <dbReference type="NCBI Taxonomy" id="3058422"/>
    <lineage>
        <taxon>Bacteria</taxon>
        <taxon>Bacillati</taxon>
        <taxon>Bacillota</taxon>
        <taxon>Bacilli</taxon>
        <taxon>Bacillales</taxon>
        <taxon>Fictibacillaceae</taxon>
        <taxon>Fictibacillus</taxon>
    </lineage>
</organism>
<dbReference type="InterPro" id="IPR003778">
    <property type="entry name" value="CT_A_B"/>
</dbReference>
<evidence type="ECO:0000259" key="4">
    <source>
        <dbReference type="SMART" id="SM00797"/>
    </source>
</evidence>
<comment type="caution">
    <text evidence="5">The sequence shown here is derived from an EMBL/GenBank/DDBJ whole genome shotgun (WGS) entry which is preliminary data.</text>
</comment>
<evidence type="ECO:0000313" key="5">
    <source>
        <dbReference type="EMBL" id="MDN4523904.1"/>
    </source>
</evidence>
<keyword evidence="6" id="KW-1185">Reference proteome</keyword>
<protein>
    <submittedName>
        <fullName evidence="5">Biotin-dependent carboxyltransferase family protein</fullName>
    </submittedName>
</protein>
<reference evidence="5" key="1">
    <citation type="submission" date="2023-07" db="EMBL/GenBank/DDBJ databases">
        <title>Fictibacillus sp. isolated from freshwater pond.</title>
        <authorList>
            <person name="Kirdat K."/>
            <person name="Bhat A."/>
            <person name="Mourya A."/>
            <person name="Yadav A."/>
        </authorList>
    </citation>
    <scope>NUCLEOTIDE SEQUENCE</scope>
    <source>
        <strain evidence="5">NE201</strain>
    </source>
</reference>
<name>A0ABT8HT03_9BACL</name>
<evidence type="ECO:0000256" key="3">
    <source>
        <dbReference type="ARBA" id="ARBA00022840"/>
    </source>
</evidence>
<dbReference type="InterPro" id="IPR029000">
    <property type="entry name" value="Cyclophilin-like_dom_sf"/>
</dbReference>
<dbReference type="RefSeq" id="WP_301164960.1">
    <property type="nucleotide sequence ID" value="NZ_JAUHTR010000002.1"/>
</dbReference>
<keyword evidence="1" id="KW-0547">Nucleotide-binding</keyword>
<evidence type="ECO:0000313" key="6">
    <source>
        <dbReference type="Proteomes" id="UP001172721"/>
    </source>
</evidence>
<dbReference type="PANTHER" id="PTHR43309">
    <property type="entry name" value="5-OXOPROLINASE SUBUNIT C"/>
    <property type="match status" value="1"/>
</dbReference>
<proteinExistence type="predicted"/>
<dbReference type="InterPro" id="IPR052708">
    <property type="entry name" value="PxpC"/>
</dbReference>
<gene>
    <name evidence="5" type="ORF">QYB97_05425</name>
</gene>
<sequence length="326" mass="34946">MFNIIKPGLKTTIQDNGRYGFYHLGVPPSGAADKFSYRIGNILLGNPLDSAALEMTLLGPVIEVEKSTVISVTGAPARVLLNQKEIPMWETVKVVEGDLLEFSYHSSKAGVYTYLCVSGGFSLPEVLGSRSAYLLSDFEGYLGRRLAAGDEVAVSEPLPGAFKRAGISLPDMHIPAFSNHVNVRAVMGLTSDLITDEGVTGCLNSEWTTQMESDRVALRMKGAIVPSEEFPPPFGSGGGFASVVDMAYPIGAILVPNEEEIIVLLNDATSGGGFISLGTVISMDLDLIAQARPLTTIRFHAVTIDQALVARRERKKKLALISEMLG</sequence>
<keyword evidence="3" id="KW-0067">ATP-binding</keyword>